<name>A0A0F7SPI5_PHARH</name>
<feature type="coiled-coil region" evidence="5">
    <location>
        <begin position="381"/>
        <end position="447"/>
    </location>
</feature>
<reference evidence="8" key="1">
    <citation type="submission" date="2014-08" db="EMBL/GenBank/DDBJ databases">
        <authorList>
            <person name="Sharma Rahul"/>
            <person name="Thines Marco"/>
        </authorList>
    </citation>
    <scope>NUCLEOTIDE SEQUENCE</scope>
</reference>
<dbReference type="PROSITE" id="PS00020">
    <property type="entry name" value="ACTININ_2"/>
    <property type="match status" value="1"/>
</dbReference>
<dbReference type="PROSITE" id="PS00019">
    <property type="entry name" value="ACTININ_1"/>
    <property type="match status" value="1"/>
</dbReference>
<evidence type="ECO:0000256" key="5">
    <source>
        <dbReference type="SAM" id="Coils"/>
    </source>
</evidence>
<dbReference type="SUPFAM" id="SSF47473">
    <property type="entry name" value="EF-hand"/>
    <property type="match status" value="1"/>
</dbReference>
<dbReference type="FunFam" id="1.10.418.10:FF:000077">
    <property type="entry name" value="Related to alpha-actinin"/>
    <property type="match status" value="1"/>
</dbReference>
<feature type="domain" description="Calponin-homology (CH)" evidence="6">
    <location>
        <begin position="125"/>
        <end position="232"/>
    </location>
</feature>
<keyword evidence="3" id="KW-0106">Calcium</keyword>
<dbReference type="GO" id="GO:0005509">
    <property type="term" value="F:calcium ion binding"/>
    <property type="evidence" value="ECO:0007669"/>
    <property type="project" value="InterPro"/>
</dbReference>
<dbReference type="SMART" id="SM00033">
    <property type="entry name" value="CH"/>
    <property type="match status" value="2"/>
</dbReference>
<dbReference type="InterPro" id="IPR001589">
    <property type="entry name" value="Actinin_actin-bd_CS"/>
</dbReference>
<dbReference type="Pfam" id="PF08726">
    <property type="entry name" value="EFhand_Ca_insen"/>
    <property type="match status" value="1"/>
</dbReference>
<keyword evidence="4" id="KW-0009">Actin-binding</keyword>
<dbReference type="SUPFAM" id="SSF47576">
    <property type="entry name" value="Calponin-homology domain, CH-domain"/>
    <property type="match status" value="1"/>
</dbReference>
<dbReference type="InterPro" id="IPR018247">
    <property type="entry name" value="EF_Hand_1_Ca_BS"/>
</dbReference>
<dbReference type="EMBL" id="LN483124">
    <property type="protein sequence ID" value="CED82405.1"/>
    <property type="molecule type" value="Genomic_DNA"/>
</dbReference>
<proteinExistence type="inferred from homology"/>
<dbReference type="PROSITE" id="PS50222">
    <property type="entry name" value="EF_HAND_2"/>
    <property type="match status" value="1"/>
</dbReference>
<dbReference type="PANTHER" id="PTHR11915">
    <property type="entry name" value="SPECTRIN/FILAMIN RELATED CYTOSKELETAL PROTEIN"/>
    <property type="match status" value="1"/>
</dbReference>
<accession>A0A0F7SPI5</accession>
<evidence type="ECO:0000313" key="8">
    <source>
        <dbReference type="EMBL" id="CED82405.1"/>
    </source>
</evidence>
<evidence type="ECO:0000256" key="3">
    <source>
        <dbReference type="ARBA" id="ARBA00022837"/>
    </source>
</evidence>
<dbReference type="InterPro" id="IPR014837">
    <property type="entry name" value="EF-hand_Ca_insen"/>
</dbReference>
<dbReference type="AlphaFoldDB" id="A0A0F7SPI5"/>
<evidence type="ECO:0000256" key="1">
    <source>
        <dbReference type="ARBA" id="ARBA00010255"/>
    </source>
</evidence>
<dbReference type="InterPro" id="IPR011992">
    <property type="entry name" value="EF-hand-dom_pair"/>
</dbReference>
<dbReference type="InterPro" id="IPR036872">
    <property type="entry name" value="CH_dom_sf"/>
</dbReference>
<keyword evidence="2" id="KW-0677">Repeat</keyword>
<evidence type="ECO:0000259" key="6">
    <source>
        <dbReference type="PROSITE" id="PS50021"/>
    </source>
</evidence>
<feature type="domain" description="Calponin-homology (CH)" evidence="6">
    <location>
        <begin position="10"/>
        <end position="116"/>
    </location>
</feature>
<organism evidence="8">
    <name type="scientific">Phaffia rhodozyma</name>
    <name type="common">Yeast</name>
    <name type="synonym">Xanthophyllomyces dendrorhous</name>
    <dbReference type="NCBI Taxonomy" id="264483"/>
    <lineage>
        <taxon>Eukaryota</taxon>
        <taxon>Fungi</taxon>
        <taxon>Dikarya</taxon>
        <taxon>Basidiomycota</taxon>
        <taxon>Agaricomycotina</taxon>
        <taxon>Tremellomycetes</taxon>
        <taxon>Cystofilobasidiales</taxon>
        <taxon>Mrakiaceae</taxon>
        <taxon>Phaffia</taxon>
    </lineage>
</organism>
<sequence>MDSPRTSLEAIQERTFCKWLNSKLATRGIEPMEKLGRDLSDGVRLIQLMEIMGDTSLGRYVVRPAHRIQCAENVTKALNYIRARGIQLTNIAAEDIIDPNLKLILGLIWTLILRFTIADISEEGLSAKDGLLLWVQRKTAGYAPEVDVQDFTWSWTDGLALCALIHHHRPDLLDYHRLNKNDREANTELAFKVAEESLGIPRLLEVADLCDARPPDERSIMTYVAGFFHAFSNMNKAETVVRRVEKFITTMEGVWSSKNDYERRARLLLQHLSTQRSVWSSTATSLQSNTSTYPAVRGLSTELTDWKKTAKREWVRERGELRDLLGNVRTKLKTYRMRAWEPEEGLGLQFVDESWNQLLGAEVIYSKSINSRIRQIKDTLMREAARIAQDLQARLHDLERELGALSGELENQKSQASSIQATRLASLQDLLEDLRIAEANCMAANVEDNDYTVLTWEDLSWELELFRGSLSRRIGFIENQIVSRGTTNLTPAQLEEFESTFRHFDSDETNTLTIQEFTAALASLSISYSDQEIDRIHATLVEEFGAVDYRAFTSLLVEITQDTESPEQLSEAFREIAREKPYITELDLELALLPASSIDFLKTVIPSQELDTHGHEGVDDREKIAYDYDVSSLCYLPAS</sequence>
<dbReference type="PROSITE" id="PS00018">
    <property type="entry name" value="EF_HAND_1"/>
    <property type="match status" value="1"/>
</dbReference>
<dbReference type="SMART" id="SM01184">
    <property type="entry name" value="efhand_Ca_insen"/>
    <property type="match status" value="1"/>
</dbReference>
<dbReference type="SUPFAM" id="SSF46966">
    <property type="entry name" value="Spectrin repeat"/>
    <property type="match status" value="1"/>
</dbReference>
<evidence type="ECO:0000256" key="2">
    <source>
        <dbReference type="ARBA" id="ARBA00022737"/>
    </source>
</evidence>
<dbReference type="Gene3D" id="1.10.418.10">
    <property type="entry name" value="Calponin-like domain"/>
    <property type="match status" value="2"/>
</dbReference>
<feature type="domain" description="EF-hand" evidence="7">
    <location>
        <begin position="492"/>
        <end position="527"/>
    </location>
</feature>
<protein>
    <submittedName>
        <fullName evidence="8">Actinin-like protein</fullName>
    </submittedName>
</protein>
<dbReference type="Pfam" id="PF00307">
    <property type="entry name" value="CH"/>
    <property type="match status" value="2"/>
</dbReference>
<dbReference type="InterPro" id="IPR002048">
    <property type="entry name" value="EF_hand_dom"/>
</dbReference>
<dbReference type="InterPro" id="IPR001715">
    <property type="entry name" value="CH_dom"/>
</dbReference>
<dbReference type="FunFam" id="1.10.418.10:FF:000001">
    <property type="entry name" value="Actinin alpha 1"/>
    <property type="match status" value="1"/>
</dbReference>
<dbReference type="Gene3D" id="1.10.238.10">
    <property type="entry name" value="EF-hand"/>
    <property type="match status" value="2"/>
</dbReference>
<dbReference type="Gene3D" id="1.20.58.60">
    <property type="match status" value="2"/>
</dbReference>
<evidence type="ECO:0000256" key="4">
    <source>
        <dbReference type="ARBA" id="ARBA00023203"/>
    </source>
</evidence>
<keyword evidence="5" id="KW-0175">Coiled coil</keyword>
<comment type="similarity">
    <text evidence="1">Belongs to the alpha-actinin family.</text>
</comment>
<dbReference type="PROSITE" id="PS50021">
    <property type="entry name" value="CH"/>
    <property type="match status" value="2"/>
</dbReference>
<dbReference type="GO" id="GO:0003779">
    <property type="term" value="F:actin binding"/>
    <property type="evidence" value="ECO:0007669"/>
    <property type="project" value="UniProtKB-KW"/>
</dbReference>
<evidence type="ECO:0000259" key="7">
    <source>
        <dbReference type="PROSITE" id="PS50222"/>
    </source>
</evidence>
<dbReference type="CDD" id="cd00051">
    <property type="entry name" value="EFh"/>
    <property type="match status" value="1"/>
</dbReference>